<dbReference type="GO" id="GO:0046872">
    <property type="term" value="F:metal ion binding"/>
    <property type="evidence" value="ECO:0007669"/>
    <property type="project" value="UniProtKB-UniRule"/>
</dbReference>
<dbReference type="PIRSF" id="PIRSF017184">
    <property type="entry name" value="Nnr"/>
    <property type="match status" value="1"/>
</dbReference>
<dbReference type="EMBL" id="CP019948">
    <property type="protein sequence ID" value="ARN82691.1"/>
    <property type="molecule type" value="Genomic_DNA"/>
</dbReference>
<comment type="function">
    <text evidence="18">Catalyzes the epimerization of the S- and R-forms of NAD(P)HX, a damaged form of NAD(P)H that is a result of enzymatic or heat-dependent hydration. This is a prerequisite for the S-specific NAD(P)H-hydrate dehydratase to allow the repair of both epimers of NAD(P)HX.</text>
</comment>
<protein>
    <recommendedName>
        <fullName evidence="19">Bifunctional NAD(P)H-hydrate repair enzyme</fullName>
    </recommendedName>
    <alternativeName>
        <fullName evidence="19">Nicotinamide nucleotide repair protein</fullName>
    </alternativeName>
    <domain>
        <recommendedName>
            <fullName evidence="19">ADP-dependent (S)-NAD(P)H-hydrate dehydratase</fullName>
            <ecNumber evidence="19">4.2.1.136</ecNumber>
        </recommendedName>
        <alternativeName>
            <fullName evidence="19">ADP-dependent NAD(P)HX dehydratase</fullName>
        </alternativeName>
    </domain>
    <domain>
        <recommendedName>
            <fullName evidence="19">NAD(P)H-hydrate epimerase</fullName>
            <ecNumber evidence="19">5.1.99.6</ecNumber>
        </recommendedName>
    </domain>
</protein>
<evidence type="ECO:0000256" key="1">
    <source>
        <dbReference type="ARBA" id="ARBA00000013"/>
    </source>
</evidence>
<dbReference type="GO" id="GO:0052855">
    <property type="term" value="F:ADP-dependent NAD(P)H-hydrate dehydratase activity"/>
    <property type="evidence" value="ECO:0007669"/>
    <property type="project" value="UniProtKB-UniRule"/>
</dbReference>
<feature type="binding site" evidence="17">
    <location>
        <position position="265"/>
    </location>
    <ligand>
        <name>(6S)-NADPHX</name>
        <dbReference type="ChEBI" id="CHEBI:64076"/>
    </ligand>
</feature>
<feature type="binding site" evidence="17">
    <location>
        <begin position="424"/>
        <end position="428"/>
    </location>
    <ligand>
        <name>AMP</name>
        <dbReference type="ChEBI" id="CHEBI:456215"/>
    </ligand>
</feature>
<dbReference type="HAMAP" id="MF_01966">
    <property type="entry name" value="NADHX_epimerase"/>
    <property type="match status" value="1"/>
</dbReference>
<dbReference type="InterPro" id="IPR000631">
    <property type="entry name" value="CARKD"/>
</dbReference>
<dbReference type="SUPFAM" id="SSF53613">
    <property type="entry name" value="Ribokinase-like"/>
    <property type="match status" value="1"/>
</dbReference>
<feature type="domain" description="YjeF C-terminal" evidence="20">
    <location>
        <begin position="230"/>
        <end position="508"/>
    </location>
</feature>
<feature type="binding site" evidence="18">
    <location>
        <begin position="65"/>
        <end position="69"/>
    </location>
    <ligand>
        <name>(6S)-NADPHX</name>
        <dbReference type="ChEBI" id="CHEBI:64076"/>
    </ligand>
</feature>
<comment type="catalytic activity">
    <reaction evidence="16 17 19">
        <text>(6S)-NADPHX + ADP = AMP + phosphate + NADPH + H(+)</text>
        <dbReference type="Rhea" id="RHEA:32235"/>
        <dbReference type="ChEBI" id="CHEBI:15378"/>
        <dbReference type="ChEBI" id="CHEBI:43474"/>
        <dbReference type="ChEBI" id="CHEBI:57783"/>
        <dbReference type="ChEBI" id="CHEBI:64076"/>
        <dbReference type="ChEBI" id="CHEBI:456215"/>
        <dbReference type="ChEBI" id="CHEBI:456216"/>
        <dbReference type="EC" id="4.2.1.136"/>
    </reaction>
</comment>
<evidence type="ECO:0000256" key="10">
    <source>
        <dbReference type="ARBA" id="ARBA00023027"/>
    </source>
</evidence>
<gene>
    <name evidence="18" type="primary">nnrE</name>
    <name evidence="17" type="synonym">nnrD</name>
    <name evidence="22" type="ORF">B1812_18130</name>
</gene>
<dbReference type="OrthoDB" id="9806925at2"/>
<evidence type="ECO:0000256" key="17">
    <source>
        <dbReference type="HAMAP-Rule" id="MF_01965"/>
    </source>
</evidence>
<reference evidence="22 23" key="1">
    <citation type="submission" date="2017-02" db="EMBL/GenBank/DDBJ databases">
        <authorList>
            <person name="Peterson S.W."/>
        </authorList>
    </citation>
    <scope>NUCLEOTIDE SEQUENCE [LARGE SCALE GENOMIC DNA]</scope>
    <source>
        <strain evidence="22 23">S285</strain>
    </source>
</reference>
<dbReference type="KEGG" id="mbry:B1812_18130"/>
<dbReference type="EC" id="4.2.1.136" evidence="19"/>
<dbReference type="InterPro" id="IPR030677">
    <property type="entry name" value="Nnr"/>
</dbReference>
<evidence type="ECO:0000256" key="2">
    <source>
        <dbReference type="ARBA" id="ARBA00000909"/>
    </source>
</evidence>
<proteinExistence type="inferred from homology"/>
<evidence type="ECO:0000256" key="18">
    <source>
        <dbReference type="HAMAP-Rule" id="MF_01966"/>
    </source>
</evidence>
<feature type="binding site" evidence="18">
    <location>
        <position position="163"/>
    </location>
    <ligand>
        <name>(6S)-NADPHX</name>
        <dbReference type="ChEBI" id="CHEBI:64076"/>
    </ligand>
</feature>
<comment type="catalytic activity">
    <reaction evidence="2 18 19">
        <text>(6R)-NADPHX = (6S)-NADPHX</text>
        <dbReference type="Rhea" id="RHEA:32227"/>
        <dbReference type="ChEBI" id="CHEBI:64076"/>
        <dbReference type="ChEBI" id="CHEBI:64077"/>
        <dbReference type="EC" id="5.1.99.6"/>
    </reaction>
</comment>
<evidence type="ECO:0000256" key="16">
    <source>
        <dbReference type="ARBA" id="ARBA00049209"/>
    </source>
</evidence>
<evidence type="ECO:0000256" key="4">
    <source>
        <dbReference type="ARBA" id="ARBA00009524"/>
    </source>
</evidence>
<keyword evidence="9 18" id="KW-0630">Potassium</keyword>
<dbReference type="GO" id="GO:0110051">
    <property type="term" value="P:metabolite repair"/>
    <property type="evidence" value="ECO:0007669"/>
    <property type="project" value="TreeGrafter"/>
</dbReference>
<comment type="catalytic activity">
    <reaction evidence="1 18 19">
        <text>(6R)-NADHX = (6S)-NADHX</text>
        <dbReference type="Rhea" id="RHEA:32215"/>
        <dbReference type="ChEBI" id="CHEBI:64074"/>
        <dbReference type="ChEBI" id="CHEBI:64075"/>
        <dbReference type="EC" id="5.1.99.6"/>
    </reaction>
</comment>
<keyword evidence="7 17" id="KW-0067">ATP-binding</keyword>
<feature type="binding site" evidence="17">
    <location>
        <position position="454"/>
    </location>
    <ligand>
        <name>(6S)-NADPHX</name>
        <dbReference type="ChEBI" id="CHEBI:64076"/>
    </ligand>
</feature>
<sequence>MPLDPFPTEILTTEEMARADRLTIESGLPGKELMKNAAAALVSVVTRMLQTSSGRRVLVLCGPGNNGGDGYVAARLLRQARMKLRVGALTPPSNLRGDALAAAAAWDGAVEPAEACLLANADIVIDALFGTGLARDIEGKAADLIRRLNQYRRESGVRVVAVDIPSGIDGSSGAVRGVAVEADATVTFFRLKNGHLLLPGRLHCGELTCAHIGIRSAVLGEIKPQTFVNAPGLWRNLLPLPRVDGHKYSRGHAVVVSGGFSFTGAARLAAQAALRTGAGLVTLASPRDAMAANAPALTSVMLREAEGAEGLAALLSDARKNVVALGPGLGVGEATRRLVETALEPAPEPDAKRAIVLDADALTSFAGELETLRRLIAKAPGAVVLTPHAGEFARLFGDAANDGPSKLDHARNAARLSGAIVLFKGPDTVVASPDGRASILAAASPWLATAGSGDTLTGMIAGLLAQGMEPFAAASCGAWMHARAATLFGPGLIADDIAATLPAVWRELVGCLEAVL</sequence>
<feature type="binding site" evidence="17">
    <location>
        <position position="453"/>
    </location>
    <ligand>
        <name>AMP</name>
        <dbReference type="ChEBI" id="CHEBI:456215"/>
    </ligand>
</feature>
<dbReference type="Gene3D" id="3.40.1190.20">
    <property type="match status" value="1"/>
</dbReference>
<evidence type="ECO:0000256" key="11">
    <source>
        <dbReference type="ARBA" id="ARBA00023235"/>
    </source>
</evidence>
<dbReference type="GO" id="GO:0046496">
    <property type="term" value="P:nicotinamide nucleotide metabolic process"/>
    <property type="evidence" value="ECO:0007669"/>
    <property type="project" value="UniProtKB-UniRule"/>
</dbReference>
<feature type="binding site" evidence="18">
    <location>
        <position position="126"/>
    </location>
    <ligand>
        <name>K(+)</name>
        <dbReference type="ChEBI" id="CHEBI:29103"/>
    </ligand>
</feature>
<comment type="similarity">
    <text evidence="4 19">In the C-terminal section; belongs to the NnrD/CARKD family.</text>
</comment>
<dbReference type="Gene3D" id="3.40.50.10260">
    <property type="entry name" value="YjeF N-terminal domain"/>
    <property type="match status" value="1"/>
</dbReference>
<dbReference type="NCBIfam" id="TIGR00196">
    <property type="entry name" value="yjeF_cterm"/>
    <property type="match status" value="1"/>
</dbReference>
<keyword evidence="8 17" id="KW-0521">NADP</keyword>
<evidence type="ECO:0000256" key="15">
    <source>
        <dbReference type="ARBA" id="ARBA00048238"/>
    </source>
</evidence>
<comment type="function">
    <text evidence="17">Catalyzes the dehydration of the S-form of NAD(P)HX at the expense of ADP, which is converted to AMP. Together with NAD(P)HX epimerase, which catalyzes the epimerization of the S- and R-forms, the enzyme allows the repair of both epimers of NAD(P)HX, a damaged form of NAD(P)H that is a result of enzymatic or heat-dependent hydration.</text>
</comment>
<evidence type="ECO:0000256" key="14">
    <source>
        <dbReference type="ARBA" id="ARBA00025153"/>
    </source>
</evidence>
<dbReference type="GO" id="GO:0052856">
    <property type="term" value="F:NAD(P)HX epimerase activity"/>
    <property type="evidence" value="ECO:0007669"/>
    <property type="project" value="UniProtKB-UniRule"/>
</dbReference>
<comment type="subunit">
    <text evidence="17">Homotetramer.</text>
</comment>
<dbReference type="InterPro" id="IPR029056">
    <property type="entry name" value="Ribokinase-like"/>
</dbReference>
<dbReference type="InterPro" id="IPR004443">
    <property type="entry name" value="YjeF_N_dom"/>
</dbReference>
<evidence type="ECO:0000256" key="12">
    <source>
        <dbReference type="ARBA" id="ARBA00023239"/>
    </source>
</evidence>
<comment type="catalytic activity">
    <reaction evidence="15 17 19">
        <text>(6S)-NADHX + ADP = AMP + phosphate + NADH + H(+)</text>
        <dbReference type="Rhea" id="RHEA:32223"/>
        <dbReference type="ChEBI" id="CHEBI:15378"/>
        <dbReference type="ChEBI" id="CHEBI:43474"/>
        <dbReference type="ChEBI" id="CHEBI:57945"/>
        <dbReference type="ChEBI" id="CHEBI:64074"/>
        <dbReference type="ChEBI" id="CHEBI:456215"/>
        <dbReference type="ChEBI" id="CHEBI:456216"/>
        <dbReference type="EC" id="4.2.1.136"/>
    </reaction>
</comment>
<dbReference type="PANTHER" id="PTHR12592:SF0">
    <property type="entry name" value="ATP-DEPENDENT (S)-NAD(P)H-HYDRATE DEHYDRATASE"/>
    <property type="match status" value="1"/>
</dbReference>
<name>A0A1W6MYM7_9HYPH</name>
<evidence type="ECO:0000256" key="6">
    <source>
        <dbReference type="ARBA" id="ARBA00022741"/>
    </source>
</evidence>
<evidence type="ECO:0000259" key="20">
    <source>
        <dbReference type="PROSITE" id="PS51383"/>
    </source>
</evidence>
<comment type="similarity">
    <text evidence="3 19">In the N-terminal section; belongs to the NnrE/AIBP family.</text>
</comment>
<dbReference type="PROSITE" id="PS01050">
    <property type="entry name" value="YJEF_C_2"/>
    <property type="match status" value="1"/>
</dbReference>
<dbReference type="SUPFAM" id="SSF64153">
    <property type="entry name" value="YjeF N-terminal domain-like"/>
    <property type="match status" value="1"/>
</dbReference>
<dbReference type="InterPro" id="IPR036652">
    <property type="entry name" value="YjeF_N_dom_sf"/>
</dbReference>
<keyword evidence="11 18" id="KW-0413">Isomerase</keyword>
<evidence type="ECO:0000256" key="3">
    <source>
        <dbReference type="ARBA" id="ARBA00006001"/>
    </source>
</evidence>
<keyword evidence="12 17" id="KW-0456">Lyase</keyword>
<evidence type="ECO:0000259" key="21">
    <source>
        <dbReference type="PROSITE" id="PS51385"/>
    </source>
</evidence>
<evidence type="ECO:0000256" key="9">
    <source>
        <dbReference type="ARBA" id="ARBA00022958"/>
    </source>
</evidence>
<organism evidence="22 23">
    <name type="scientific">Methylocystis bryophila</name>
    <dbReference type="NCBI Taxonomy" id="655015"/>
    <lineage>
        <taxon>Bacteria</taxon>
        <taxon>Pseudomonadati</taxon>
        <taxon>Pseudomonadota</taxon>
        <taxon>Alphaproteobacteria</taxon>
        <taxon>Hyphomicrobiales</taxon>
        <taxon>Methylocystaceae</taxon>
        <taxon>Methylocystis</taxon>
    </lineage>
</organism>
<comment type="similarity">
    <text evidence="17">Belongs to the NnrD/CARKD family.</text>
</comment>
<dbReference type="AlphaFoldDB" id="A0A1W6MYM7"/>
<keyword evidence="10 17" id="KW-0520">NAD</keyword>
<comment type="function">
    <text evidence="14 19">Bifunctional enzyme that catalyzes the epimerization of the S- and R-forms of NAD(P)HX and the dehydration of the S-form of NAD(P)HX at the expense of ADP, which is converted to AMP. This allows the repair of both epimers of NAD(P)HX, a damaged form of NAD(P)H that is a result of enzymatic or heat-dependent hydration.</text>
</comment>
<evidence type="ECO:0000313" key="23">
    <source>
        <dbReference type="Proteomes" id="UP000193978"/>
    </source>
</evidence>
<evidence type="ECO:0000256" key="7">
    <source>
        <dbReference type="ARBA" id="ARBA00022840"/>
    </source>
</evidence>
<dbReference type="EC" id="5.1.99.6" evidence="19"/>
<comment type="caution">
    <text evidence="18">Lacks conserved residue(s) required for the propagation of feature annotation.</text>
</comment>
<keyword evidence="5 18" id="KW-0479">Metal-binding</keyword>
<feature type="binding site" evidence="18">
    <location>
        <begin position="130"/>
        <end position="136"/>
    </location>
    <ligand>
        <name>(6S)-NADPHX</name>
        <dbReference type="ChEBI" id="CHEBI:64076"/>
    </ligand>
</feature>
<keyword evidence="13" id="KW-0511">Multifunctional enzyme</keyword>
<evidence type="ECO:0000256" key="19">
    <source>
        <dbReference type="PIRNR" id="PIRNR017184"/>
    </source>
</evidence>
<dbReference type="GO" id="GO:0005524">
    <property type="term" value="F:ATP binding"/>
    <property type="evidence" value="ECO:0007669"/>
    <property type="project" value="UniProtKB-UniRule"/>
</dbReference>
<evidence type="ECO:0000256" key="8">
    <source>
        <dbReference type="ARBA" id="ARBA00022857"/>
    </source>
</evidence>
<dbReference type="Pfam" id="PF01256">
    <property type="entry name" value="Carb_kinase"/>
    <property type="match status" value="1"/>
</dbReference>
<dbReference type="CDD" id="cd01171">
    <property type="entry name" value="YXKO-related"/>
    <property type="match status" value="1"/>
</dbReference>
<keyword evidence="6 17" id="KW-0547">Nucleotide-binding</keyword>
<dbReference type="Proteomes" id="UP000193978">
    <property type="component" value="Chromosome"/>
</dbReference>
<feature type="binding site" evidence="18">
    <location>
        <position position="66"/>
    </location>
    <ligand>
        <name>K(+)</name>
        <dbReference type="ChEBI" id="CHEBI:29103"/>
    </ligand>
</feature>
<dbReference type="PROSITE" id="PS51385">
    <property type="entry name" value="YJEF_N"/>
    <property type="match status" value="1"/>
</dbReference>
<feature type="binding site" evidence="17">
    <location>
        <position position="328"/>
    </location>
    <ligand>
        <name>(6S)-NADPHX</name>
        <dbReference type="ChEBI" id="CHEBI:64076"/>
    </ligand>
</feature>
<comment type="similarity">
    <text evidence="18">Belongs to the NnrE/AIBP family.</text>
</comment>
<dbReference type="NCBIfam" id="TIGR00197">
    <property type="entry name" value="yjeF_nterm"/>
    <property type="match status" value="1"/>
</dbReference>
<comment type="cofactor">
    <cofactor evidence="18 19">
        <name>K(+)</name>
        <dbReference type="ChEBI" id="CHEBI:29103"/>
    </cofactor>
    <text evidence="18 19">Binds 1 potassium ion per subunit.</text>
</comment>
<dbReference type="STRING" id="655015.B1812_18130"/>
<dbReference type="HAMAP" id="MF_01965">
    <property type="entry name" value="NADHX_dehydratase"/>
    <property type="match status" value="1"/>
</dbReference>
<dbReference type="RefSeq" id="WP_085772825.1">
    <property type="nucleotide sequence ID" value="NZ_AP027149.1"/>
</dbReference>
<feature type="binding site" evidence="18">
    <location>
        <position position="166"/>
    </location>
    <ligand>
        <name>K(+)</name>
        <dbReference type="ChEBI" id="CHEBI:29103"/>
    </ligand>
</feature>
<accession>A0A1W6MYM7</accession>
<dbReference type="Pfam" id="PF03853">
    <property type="entry name" value="YjeF_N"/>
    <property type="match status" value="1"/>
</dbReference>
<keyword evidence="23" id="KW-1185">Reference proteome</keyword>
<feature type="binding site" evidence="17">
    <location>
        <position position="388"/>
    </location>
    <ligand>
        <name>(6S)-NADPHX</name>
        <dbReference type="ChEBI" id="CHEBI:64076"/>
    </ligand>
</feature>
<feature type="domain" description="YjeF N-terminal" evidence="21">
    <location>
        <begin position="16"/>
        <end position="220"/>
    </location>
</feature>
<dbReference type="PANTHER" id="PTHR12592">
    <property type="entry name" value="ATP-DEPENDENT (S)-NAD(P)H-HYDRATE DEHYDRATASE FAMILY MEMBER"/>
    <property type="match status" value="1"/>
</dbReference>
<evidence type="ECO:0000256" key="13">
    <source>
        <dbReference type="ARBA" id="ARBA00023268"/>
    </source>
</evidence>
<dbReference type="InterPro" id="IPR017953">
    <property type="entry name" value="Carbohydrate_kinase_pred_CS"/>
</dbReference>
<evidence type="ECO:0000313" key="22">
    <source>
        <dbReference type="EMBL" id="ARN82691.1"/>
    </source>
</evidence>
<dbReference type="PROSITE" id="PS51383">
    <property type="entry name" value="YJEF_C_3"/>
    <property type="match status" value="1"/>
</dbReference>
<comment type="cofactor">
    <cofactor evidence="17">
        <name>Mg(2+)</name>
        <dbReference type="ChEBI" id="CHEBI:18420"/>
    </cofactor>
</comment>
<evidence type="ECO:0000256" key="5">
    <source>
        <dbReference type="ARBA" id="ARBA00022723"/>
    </source>
</evidence>